<dbReference type="PANTHER" id="PTHR19432:SF35">
    <property type="entry name" value="SOLUTE CARRIER FAMILY 45 MEMBER 3 ISOFORM X1"/>
    <property type="match status" value="1"/>
</dbReference>
<gene>
    <name evidence="7" type="ORF">DFR28_103168</name>
</gene>
<comment type="caution">
    <text evidence="7">The sequence shown here is derived from an EMBL/GenBank/DDBJ whole genome shotgun (WGS) entry which is preliminary data.</text>
</comment>
<organism evidence="7 8">
    <name type="scientific">Arenicella xantha</name>
    <dbReference type="NCBI Taxonomy" id="644221"/>
    <lineage>
        <taxon>Bacteria</taxon>
        <taxon>Pseudomonadati</taxon>
        <taxon>Pseudomonadota</taxon>
        <taxon>Gammaproteobacteria</taxon>
        <taxon>Arenicellales</taxon>
        <taxon>Arenicellaceae</taxon>
        <taxon>Arenicella</taxon>
    </lineage>
</organism>
<dbReference type="EMBL" id="QNRT01000003">
    <property type="protein sequence ID" value="RBP49743.1"/>
    <property type="molecule type" value="Genomic_DNA"/>
</dbReference>
<feature type="transmembrane region" description="Helical" evidence="6">
    <location>
        <begin position="12"/>
        <end position="30"/>
    </location>
</feature>
<feature type="transmembrane region" description="Helical" evidence="6">
    <location>
        <begin position="446"/>
        <end position="473"/>
    </location>
</feature>
<evidence type="ECO:0000256" key="4">
    <source>
        <dbReference type="ARBA" id="ARBA00022989"/>
    </source>
</evidence>
<feature type="transmembrane region" description="Helical" evidence="6">
    <location>
        <begin position="145"/>
        <end position="167"/>
    </location>
</feature>
<feature type="transmembrane region" description="Helical" evidence="6">
    <location>
        <begin position="413"/>
        <end position="434"/>
    </location>
</feature>
<evidence type="ECO:0000256" key="5">
    <source>
        <dbReference type="ARBA" id="ARBA00023136"/>
    </source>
</evidence>
<dbReference type="PANTHER" id="PTHR19432">
    <property type="entry name" value="SUGAR TRANSPORTER"/>
    <property type="match status" value="1"/>
</dbReference>
<dbReference type="GO" id="GO:0022857">
    <property type="term" value="F:transmembrane transporter activity"/>
    <property type="evidence" value="ECO:0007669"/>
    <property type="project" value="InterPro"/>
</dbReference>
<dbReference type="Pfam" id="PF07690">
    <property type="entry name" value="MFS_1"/>
    <property type="match status" value="1"/>
</dbReference>
<dbReference type="AlphaFoldDB" id="A0A395JIP5"/>
<feature type="transmembrane region" description="Helical" evidence="6">
    <location>
        <begin position="268"/>
        <end position="286"/>
    </location>
</feature>
<protein>
    <submittedName>
        <fullName evidence="7">Maltose/moltooligosaccharide transporter</fullName>
    </submittedName>
</protein>
<feature type="transmembrane region" description="Helical" evidence="6">
    <location>
        <begin position="187"/>
        <end position="205"/>
    </location>
</feature>
<keyword evidence="5 6" id="KW-0472">Membrane</keyword>
<evidence type="ECO:0000256" key="2">
    <source>
        <dbReference type="ARBA" id="ARBA00022448"/>
    </source>
</evidence>
<evidence type="ECO:0000256" key="6">
    <source>
        <dbReference type="SAM" id="Phobius"/>
    </source>
</evidence>
<keyword evidence="2" id="KW-0813">Transport</keyword>
<evidence type="ECO:0000313" key="8">
    <source>
        <dbReference type="Proteomes" id="UP000253083"/>
    </source>
</evidence>
<dbReference type="Gene3D" id="1.20.1250.20">
    <property type="entry name" value="MFS general substrate transporter like domains"/>
    <property type="match status" value="2"/>
</dbReference>
<dbReference type="RefSeq" id="WP_113954744.1">
    <property type="nucleotide sequence ID" value="NZ_QNRT01000003.1"/>
</dbReference>
<keyword evidence="3 6" id="KW-0812">Transmembrane</keyword>
<keyword evidence="8" id="KW-1185">Reference proteome</keyword>
<feature type="transmembrane region" description="Helical" evidence="6">
    <location>
        <begin position="50"/>
        <end position="73"/>
    </location>
</feature>
<feature type="transmembrane region" description="Helical" evidence="6">
    <location>
        <begin position="85"/>
        <end position="101"/>
    </location>
</feature>
<feature type="transmembrane region" description="Helical" evidence="6">
    <location>
        <begin position="358"/>
        <end position="380"/>
    </location>
</feature>
<comment type="subcellular location">
    <subcellularLocation>
        <location evidence="1">Membrane</location>
        <topology evidence="1">Multi-pass membrane protein</topology>
    </subcellularLocation>
</comment>
<reference evidence="7 8" key="1">
    <citation type="submission" date="2018-06" db="EMBL/GenBank/DDBJ databases">
        <title>Genomic Encyclopedia of Type Strains, Phase IV (KMG-IV): sequencing the most valuable type-strain genomes for metagenomic binning, comparative biology and taxonomic classification.</title>
        <authorList>
            <person name="Goeker M."/>
        </authorList>
    </citation>
    <scope>NUCLEOTIDE SEQUENCE [LARGE SCALE GENOMIC DNA]</scope>
    <source>
        <strain evidence="7 8">DSM 24032</strain>
    </source>
</reference>
<dbReference type="SUPFAM" id="SSF103473">
    <property type="entry name" value="MFS general substrate transporter"/>
    <property type="match status" value="1"/>
</dbReference>
<feature type="transmembrane region" description="Helical" evidence="6">
    <location>
        <begin position="244"/>
        <end position="262"/>
    </location>
</feature>
<dbReference type="Proteomes" id="UP000253083">
    <property type="component" value="Unassembled WGS sequence"/>
</dbReference>
<dbReference type="InterPro" id="IPR036259">
    <property type="entry name" value="MFS_trans_sf"/>
</dbReference>
<evidence type="ECO:0000313" key="7">
    <source>
        <dbReference type="EMBL" id="RBP49743.1"/>
    </source>
</evidence>
<accession>A0A395JIP5</accession>
<dbReference type="GO" id="GO:0016020">
    <property type="term" value="C:membrane"/>
    <property type="evidence" value="ECO:0007669"/>
    <property type="project" value="UniProtKB-SubCell"/>
</dbReference>
<dbReference type="InParanoid" id="A0A395JIP5"/>
<evidence type="ECO:0000256" key="1">
    <source>
        <dbReference type="ARBA" id="ARBA00004141"/>
    </source>
</evidence>
<proteinExistence type="predicted"/>
<dbReference type="InterPro" id="IPR011701">
    <property type="entry name" value="MFS"/>
</dbReference>
<keyword evidence="4 6" id="KW-1133">Transmembrane helix</keyword>
<dbReference type="OrthoDB" id="7584869at2"/>
<name>A0A395JIP5_9GAMM</name>
<feature type="transmembrane region" description="Helical" evidence="6">
    <location>
        <begin position="479"/>
        <end position="499"/>
    </location>
</feature>
<evidence type="ECO:0000256" key="3">
    <source>
        <dbReference type="ARBA" id="ARBA00022692"/>
    </source>
</evidence>
<feature type="transmembrane region" description="Helical" evidence="6">
    <location>
        <begin position="315"/>
        <end position="338"/>
    </location>
</feature>
<sequence length="506" mass="55052">MNAQLTAKPTLNFWQIWNMCFGFLGIQFGFALQNSNISRIFQTLGADMSAIPILFIAAPLTGLLVQPIVGHFSDKTWNRLGRRRPYFLWGALLTTGALIFMPSSPTLWVAAGMLWILDASINVTMEPFRAFVGDMLPSKQRTFGYVMQTFFIGVGAVVASMMPWIFTNLLDVSNTAPAGQIPDSVKFSFYLGAAAVALTVGWTILRTREYSPDELASFIEPEIAAQASQTQHELDGKSVFSQTAAFIWCAVGLLATIAVYLGRWDAQLYILSAGAVCYGLIQLYAATIEARGGADNGFYEACRNVVLMPSTMRQLALVQFFSWFPLFAMWIYTTPAVTSFHYASSDPQSAAYNTGADWVGVLFAGYNGFSILAALLIPVAVKLIGLKGTHQLNLLLGAAGLASMLVIRDPHWLMLSMVGVGFAWASILSVPYAILSDALPSNKMGIYMGVFNFFIVIPQLVAASLLGLALKYLFGGEPILILGLAAGLWVVAALAMFFVKYQDPVA</sequence>